<feature type="region of interest" description="Disordered" evidence="10">
    <location>
        <begin position="1"/>
        <end position="36"/>
    </location>
</feature>
<dbReference type="InterPro" id="IPR003593">
    <property type="entry name" value="AAA+_ATPase"/>
</dbReference>
<dbReference type="PROSITE" id="PS50893">
    <property type="entry name" value="ABC_TRANSPORTER_2"/>
    <property type="match status" value="2"/>
</dbReference>
<dbReference type="PROSITE" id="PS00211">
    <property type="entry name" value="ABC_TRANSPORTER_1"/>
    <property type="match status" value="1"/>
</dbReference>
<comment type="caution">
    <text evidence="14">The sequence shown here is derived from an EMBL/GenBank/DDBJ whole genome shotgun (WGS) entry which is preliminary data.</text>
</comment>
<feature type="transmembrane region" description="Helical" evidence="11">
    <location>
        <begin position="280"/>
        <end position="301"/>
    </location>
</feature>
<evidence type="ECO:0000256" key="3">
    <source>
        <dbReference type="ARBA" id="ARBA00022448"/>
    </source>
</evidence>
<dbReference type="OrthoDB" id="6500128at2759"/>
<keyword evidence="15" id="KW-1185">Reference proteome</keyword>
<accession>A0A2V0NPK0</accession>
<dbReference type="GO" id="GO:0016020">
    <property type="term" value="C:membrane"/>
    <property type="evidence" value="ECO:0007669"/>
    <property type="project" value="UniProtKB-SubCell"/>
</dbReference>
<dbReference type="GO" id="GO:0140359">
    <property type="term" value="F:ABC-type transporter activity"/>
    <property type="evidence" value="ECO:0007669"/>
    <property type="project" value="InterPro"/>
</dbReference>
<evidence type="ECO:0000259" key="13">
    <source>
        <dbReference type="PROSITE" id="PS50929"/>
    </source>
</evidence>
<dbReference type="SMART" id="SM00382">
    <property type="entry name" value="AAA"/>
    <property type="match status" value="2"/>
</dbReference>
<evidence type="ECO:0000256" key="6">
    <source>
        <dbReference type="ARBA" id="ARBA00022840"/>
    </source>
</evidence>
<feature type="transmembrane region" description="Helical" evidence="11">
    <location>
        <begin position="1088"/>
        <end position="1115"/>
    </location>
</feature>
<feature type="compositionally biased region" description="Pro residues" evidence="10">
    <location>
        <begin position="838"/>
        <end position="869"/>
    </location>
</feature>
<feature type="transmembrane region" description="Helical" evidence="11">
    <location>
        <begin position="357"/>
        <end position="382"/>
    </location>
</feature>
<sequence>MAGAKAAGDGKPGAPGGAAAAAAAPPTPPGGPLRRAFARLTSRPPISRPEGRWCPEEGANPLSKALFIFANSLVKMGSSKHLEQADLWDTARRDDPGRVWGGFNAALRATAGPEARQGQLWRALWRVHGRAFVITGLIKLLHDAIMFSQPFILEQLLKALGGGAGGAGAGGWRVTLGLSFALLAAALLEALTINVYFNALFRMSLHVKTELLELLYSKSLRLASSVKAAMGVGPIVNLQSNDAAKIWMLPGYGHMVWNGPFQIIVVMALLIRILSIWPALAGLLVTIALLPMTMGLGKLLARVRRQSIAAADARVKLVTEVITGIKAIKLYAWEEPYSERIGALREAELRAIRRTQLLGMINMSVFSTGPVLVSLAAFGVYAALGRPLTAAVAFPSLALFNLLRFPIVMIPQQIMNMIAASVGVGRIQKFMDAAEQEGVAHLGAPAGAAAAGGPGDGPAFVSAEGKPPAAAAAAPAAAPAKGAANGAAPAAAPAKGAANGAAPAAAPAKGAANGAARPAAAASDAAAAAASDAAVVIRGGNFSWSEAGPPVLRDLDLSIKKGSLTIVVGPVGSGKSSLLSAILGEMSEARASEAAASDGGAAASDGGAGAPAVVAAAPDADAAATAAEATATDAGAGAQERVAPSVAVAGSVAYTAQDPWIQNATLKANVLMGAPFDGERYAATIHAACLEKDLEMLPAGDESEIGEKGINLSGGQKHRVALARAAYAGADVYLLDDPLSAVDAHVGRWLFDECVCGALEGATRVLVTHQLQFLPRADQIVVMLDGRIAHAGSYPALLAAGVDLASLVPLPTADEGGEGVETGAGGSPAKPKQGAASPLPPQKQQPAPPAQQPAAPSPPPQPQPQPPAAAPNQPRARLALFSKPSPQPRPGPPALARGEGSMPRLMALPSFLTRTLAAGGSFASHKPSRKGDAITRAAAAATGGGANGAAAGDVELGAAKLAASDAAAAAASAGDYGGAKAEADAETEAEAELLPPPGAGAGKKGVFAGRLGRLVAVEHRAKGSVKRSVYLAYLSAWGPLFLLPAAITLGSVAERGMQVLQNFVLSVWSDATSAAKDNLDGAATARYLGLYFGLGLGSVAVVLVRSGLLVIGSIAASRTIHARLLAKILRLPMGFFDSQPTGRLVNRFTKDTEALDTQMSAAVNSALACLVGVAGSVAAVAAVSPYVLVALVPLAVLYYRVQRLYIATSRELKRLDSVAFSPIFQHYGETLTGLPTIRAFGRQDFFASINRTNLEESNRAWWPIQLLNRWLSMRLELTGAMLVFFTAVAVGVLLPRNAGLAGFALTSALNLTGTLAWLVRQTTELEVAMNSVERMVEYQDEAEEAPALTAVRPPPLWPQHGAITATKLQVRYRPDLPLVLKGISFEVAARQKVGICGRTGCGKSTLMMTLFRILEPCGGSITIDGVDIGKIGLRDLRSRLSLVPQDPVIFSGSVRSNLDPFGEAPGDGAIWEALRRAGVDDAVRALGSGLDSSIQEGGTNLSAGQRQLLCMARALLRSTRVLVLDEATSNVDAASDALIQATIRTAFADCTVLTIAHRLHTIGDADRVMVLDAGQLVEFDSPGRLMGVRGGVFRGMVEEAGRSRATGSDE</sequence>
<feature type="domain" description="ABC transporter" evidence="12">
    <location>
        <begin position="537"/>
        <end position="810"/>
    </location>
</feature>
<dbReference type="PANTHER" id="PTHR24223:SF453">
    <property type="entry name" value="ABC TRANSPORTER"/>
    <property type="match status" value="1"/>
</dbReference>
<dbReference type="Proteomes" id="UP000247498">
    <property type="component" value="Unassembled WGS sequence"/>
</dbReference>
<evidence type="ECO:0000256" key="8">
    <source>
        <dbReference type="ARBA" id="ARBA00023136"/>
    </source>
</evidence>
<evidence type="ECO:0000256" key="5">
    <source>
        <dbReference type="ARBA" id="ARBA00022741"/>
    </source>
</evidence>
<dbReference type="GO" id="GO:0016887">
    <property type="term" value="F:ATP hydrolysis activity"/>
    <property type="evidence" value="ECO:0007669"/>
    <property type="project" value="InterPro"/>
</dbReference>
<dbReference type="InterPro" id="IPR011527">
    <property type="entry name" value="ABC1_TM_dom"/>
</dbReference>
<comment type="subcellular location">
    <subcellularLocation>
        <location evidence="1">Membrane</location>
        <topology evidence="1">Multi-pass membrane protein</topology>
    </subcellularLocation>
</comment>
<dbReference type="InterPro" id="IPR003439">
    <property type="entry name" value="ABC_transporter-like_ATP-bd"/>
</dbReference>
<evidence type="ECO:0000256" key="4">
    <source>
        <dbReference type="ARBA" id="ARBA00022692"/>
    </source>
</evidence>
<feature type="transmembrane region" description="Helical" evidence="11">
    <location>
        <begin position="131"/>
        <end position="152"/>
    </location>
</feature>
<feature type="transmembrane region" description="Helical" evidence="11">
    <location>
        <begin position="1030"/>
        <end position="1053"/>
    </location>
</feature>
<dbReference type="PANTHER" id="PTHR24223">
    <property type="entry name" value="ATP-BINDING CASSETTE SUB-FAMILY C"/>
    <property type="match status" value="1"/>
</dbReference>
<dbReference type="InterPro" id="IPR027417">
    <property type="entry name" value="P-loop_NTPase"/>
</dbReference>
<dbReference type="InterPro" id="IPR017871">
    <property type="entry name" value="ABC_transporter-like_CS"/>
</dbReference>
<dbReference type="InterPro" id="IPR050173">
    <property type="entry name" value="ABC_transporter_C-like"/>
</dbReference>
<keyword evidence="3" id="KW-0813">Transport</keyword>
<organism evidence="14 15">
    <name type="scientific">Raphidocelis subcapitata</name>
    <dbReference type="NCBI Taxonomy" id="307507"/>
    <lineage>
        <taxon>Eukaryota</taxon>
        <taxon>Viridiplantae</taxon>
        <taxon>Chlorophyta</taxon>
        <taxon>core chlorophytes</taxon>
        <taxon>Chlorophyceae</taxon>
        <taxon>CS clade</taxon>
        <taxon>Sphaeropleales</taxon>
        <taxon>Selenastraceae</taxon>
        <taxon>Raphidocelis</taxon>
    </lineage>
</organism>
<evidence type="ECO:0000259" key="12">
    <source>
        <dbReference type="PROSITE" id="PS50893"/>
    </source>
</evidence>
<feature type="domain" description="ABC transporter" evidence="12">
    <location>
        <begin position="1363"/>
        <end position="1598"/>
    </location>
</feature>
<proteinExistence type="inferred from homology"/>
<feature type="transmembrane region" description="Helical" evidence="11">
    <location>
        <begin position="1183"/>
        <end position="1201"/>
    </location>
</feature>
<evidence type="ECO:0000313" key="14">
    <source>
        <dbReference type="EMBL" id="GBF89551.1"/>
    </source>
</evidence>
<dbReference type="FunFam" id="3.40.50.300:FF:000630">
    <property type="entry name" value="ATP-binding cassette (ABC) transporter, putative"/>
    <property type="match status" value="1"/>
</dbReference>
<dbReference type="SUPFAM" id="SSF52540">
    <property type="entry name" value="P-loop containing nucleoside triphosphate hydrolases"/>
    <property type="match status" value="2"/>
</dbReference>
<dbReference type="Pfam" id="PF00005">
    <property type="entry name" value="ABC_tran"/>
    <property type="match status" value="2"/>
</dbReference>
<evidence type="ECO:0000256" key="9">
    <source>
        <dbReference type="ARBA" id="ARBA00023180"/>
    </source>
</evidence>
<keyword evidence="6" id="KW-0067">ATP-binding</keyword>
<feature type="transmembrane region" description="Helical" evidence="11">
    <location>
        <begin position="255"/>
        <end position="274"/>
    </location>
</feature>
<protein>
    <submittedName>
        <fullName evidence="14">Canalicular multispecific organic anion transporter</fullName>
    </submittedName>
</protein>
<dbReference type="InterPro" id="IPR036640">
    <property type="entry name" value="ABC1_TM_sf"/>
</dbReference>
<dbReference type="CDD" id="cd18579">
    <property type="entry name" value="ABC_6TM_ABCC_D1"/>
    <property type="match status" value="1"/>
</dbReference>
<evidence type="ECO:0000256" key="11">
    <source>
        <dbReference type="SAM" id="Phobius"/>
    </source>
</evidence>
<name>A0A2V0NPK0_9CHLO</name>
<dbReference type="Gene3D" id="1.20.1560.10">
    <property type="entry name" value="ABC transporter type 1, transmembrane domain"/>
    <property type="match status" value="2"/>
</dbReference>
<dbReference type="FunFam" id="1.20.1560.10:FF:000082">
    <property type="entry name" value="ABC transporter, multidrug resistance associated protein"/>
    <property type="match status" value="1"/>
</dbReference>
<keyword evidence="9" id="KW-0325">Glycoprotein</keyword>
<dbReference type="FunFam" id="1.20.1560.10:FF:000010">
    <property type="entry name" value="Multidrug resistance-associated ABC transporter"/>
    <property type="match status" value="1"/>
</dbReference>
<gene>
    <name evidence="14" type="ORF">Rsub_02269</name>
</gene>
<feature type="region of interest" description="Disordered" evidence="10">
    <location>
        <begin position="813"/>
        <end position="900"/>
    </location>
</feature>
<evidence type="ECO:0000256" key="2">
    <source>
        <dbReference type="ARBA" id="ARBA00009726"/>
    </source>
</evidence>
<comment type="similarity">
    <text evidence="2">Belongs to the ABC transporter superfamily. ABCC family. Conjugate transporter (TC 3.A.1.208) subfamily.</text>
</comment>
<keyword evidence="7 11" id="KW-1133">Transmembrane helix</keyword>
<evidence type="ECO:0000256" key="1">
    <source>
        <dbReference type="ARBA" id="ARBA00004141"/>
    </source>
</evidence>
<dbReference type="InParanoid" id="A0A2V0NPK0"/>
<dbReference type="CDD" id="cd03250">
    <property type="entry name" value="ABCC_MRP_domain1"/>
    <property type="match status" value="1"/>
</dbReference>
<feature type="domain" description="ABC transmembrane type-1" evidence="13">
    <location>
        <begin position="133"/>
        <end position="419"/>
    </location>
</feature>
<dbReference type="EMBL" id="BDRX01000011">
    <property type="protein sequence ID" value="GBF89551.1"/>
    <property type="molecule type" value="Genomic_DNA"/>
</dbReference>
<evidence type="ECO:0000256" key="10">
    <source>
        <dbReference type="SAM" id="MobiDB-lite"/>
    </source>
</evidence>
<dbReference type="InterPro" id="IPR044746">
    <property type="entry name" value="ABCC_6TM_D1"/>
</dbReference>
<keyword evidence="5" id="KW-0547">Nucleotide-binding</keyword>
<evidence type="ECO:0000256" key="7">
    <source>
        <dbReference type="ARBA" id="ARBA00022989"/>
    </source>
</evidence>
<dbReference type="CDD" id="cd03244">
    <property type="entry name" value="ABCC_MRP_domain2"/>
    <property type="match status" value="1"/>
</dbReference>
<dbReference type="Pfam" id="PF00664">
    <property type="entry name" value="ABC_membrane"/>
    <property type="match status" value="2"/>
</dbReference>
<dbReference type="GO" id="GO:0005524">
    <property type="term" value="F:ATP binding"/>
    <property type="evidence" value="ECO:0007669"/>
    <property type="project" value="UniProtKB-KW"/>
</dbReference>
<dbReference type="SUPFAM" id="SSF90123">
    <property type="entry name" value="ABC transporter transmembrane region"/>
    <property type="match status" value="2"/>
</dbReference>
<keyword evidence="4 11" id="KW-0812">Transmembrane</keyword>
<feature type="transmembrane region" description="Helical" evidence="11">
    <location>
        <begin position="1275"/>
        <end position="1294"/>
    </location>
</feature>
<feature type="domain" description="ABC transmembrane type-1" evidence="13">
    <location>
        <begin position="1045"/>
        <end position="1326"/>
    </location>
</feature>
<dbReference type="Gene3D" id="3.40.50.300">
    <property type="entry name" value="P-loop containing nucleotide triphosphate hydrolases"/>
    <property type="match status" value="2"/>
</dbReference>
<reference evidence="14 15" key="1">
    <citation type="journal article" date="2018" name="Sci. Rep.">
        <title>Raphidocelis subcapitata (=Pseudokirchneriella subcapitata) provides an insight into genome evolution and environmental adaptations in the Sphaeropleales.</title>
        <authorList>
            <person name="Suzuki S."/>
            <person name="Yamaguchi H."/>
            <person name="Nakajima N."/>
            <person name="Kawachi M."/>
        </authorList>
    </citation>
    <scope>NUCLEOTIDE SEQUENCE [LARGE SCALE GENOMIC DNA]</scope>
    <source>
        <strain evidence="14 15">NIES-35</strain>
    </source>
</reference>
<feature type="transmembrane region" description="Helical" evidence="11">
    <location>
        <begin position="172"/>
        <end position="197"/>
    </location>
</feature>
<dbReference type="STRING" id="307507.A0A2V0NPK0"/>
<evidence type="ECO:0000313" key="15">
    <source>
        <dbReference type="Proteomes" id="UP000247498"/>
    </source>
</evidence>
<keyword evidence="8 11" id="KW-0472">Membrane</keyword>
<dbReference type="PROSITE" id="PS50929">
    <property type="entry name" value="ABC_TM1F"/>
    <property type="match status" value="2"/>
</dbReference>